<dbReference type="GO" id="GO:0006313">
    <property type="term" value="P:DNA transposition"/>
    <property type="evidence" value="ECO:0007669"/>
    <property type="project" value="InterPro"/>
</dbReference>
<accession>A0A7U7GCP5</accession>
<feature type="domain" description="Transposase IS4-like" evidence="1">
    <location>
        <begin position="2"/>
        <end position="128"/>
    </location>
</feature>
<dbReference type="SUPFAM" id="SSF53098">
    <property type="entry name" value="Ribonuclease H-like"/>
    <property type="match status" value="1"/>
</dbReference>
<dbReference type="Proteomes" id="UP000019184">
    <property type="component" value="Unassembled WGS sequence"/>
</dbReference>
<evidence type="ECO:0000313" key="3">
    <source>
        <dbReference type="Proteomes" id="UP000019184"/>
    </source>
</evidence>
<dbReference type="Pfam" id="PF01609">
    <property type="entry name" value="DDE_Tnp_1"/>
    <property type="match status" value="1"/>
</dbReference>
<dbReference type="InterPro" id="IPR012337">
    <property type="entry name" value="RNaseH-like_sf"/>
</dbReference>
<dbReference type="GO" id="GO:0004803">
    <property type="term" value="F:transposase activity"/>
    <property type="evidence" value="ECO:0007669"/>
    <property type="project" value="InterPro"/>
</dbReference>
<keyword evidence="3" id="KW-1185">Reference proteome</keyword>
<dbReference type="InterPro" id="IPR002559">
    <property type="entry name" value="Transposase_11"/>
</dbReference>
<dbReference type="AlphaFoldDB" id="A0A7U7GCP5"/>
<organism evidence="2 3">
    <name type="scientific">Candidatus Contendobacter odensis Run_B_J11</name>
    <dbReference type="NCBI Taxonomy" id="1400861"/>
    <lineage>
        <taxon>Bacteria</taxon>
        <taxon>Pseudomonadati</taxon>
        <taxon>Pseudomonadota</taxon>
        <taxon>Gammaproteobacteria</taxon>
        <taxon>Candidatus Competibacteraceae</taxon>
        <taxon>Candidatus Contendibacter</taxon>
    </lineage>
</organism>
<reference evidence="2 3" key="1">
    <citation type="journal article" date="2014" name="ISME J.">
        <title>Candidatus Competibacter-lineage genomes retrieved from metagenomes reveal functional metabolic diversity.</title>
        <authorList>
            <person name="McIlroy S.J."/>
            <person name="Albertsen M."/>
            <person name="Andresen E.K."/>
            <person name="Saunders A.M."/>
            <person name="Kristiansen R."/>
            <person name="Stokholm-Bjerregaard M."/>
            <person name="Nielsen K.L."/>
            <person name="Nielsen P.H."/>
        </authorList>
    </citation>
    <scope>NUCLEOTIDE SEQUENCE [LARGE SCALE GENOMIC DNA]</scope>
    <source>
        <strain evidence="2 3">Run_B_J11</strain>
    </source>
</reference>
<evidence type="ECO:0000313" key="2">
    <source>
        <dbReference type="EMBL" id="CDH45991.1"/>
    </source>
</evidence>
<dbReference type="EMBL" id="CBTK010000245">
    <property type="protein sequence ID" value="CDH45991.1"/>
    <property type="molecule type" value="Genomic_DNA"/>
</dbReference>
<sequence>MGEEWFNYLKNEGINFIIRIKKNAKTTNSQGQEVPVQNFFLHLKLAEQLILEDSRLITGVKVYLTALRLNDGELLILASSQKNGHQPVEYYKERWQIETLFSCLKSRGFNLEDTHVTDPKRIKRLLIIPVITFCWAHRIGEWQHDSVKPIKVKKHLRLSKSIFKTGLDFIRNTIFNPTSLFNLAALFHFLDFNHFGSSTFSVEAKQVGGSPPVSTRMLEKT</sequence>
<protein>
    <recommendedName>
        <fullName evidence="1">Transposase IS4-like domain-containing protein</fullName>
    </recommendedName>
</protein>
<comment type="caution">
    <text evidence="2">The sequence shown here is derived from an EMBL/GenBank/DDBJ whole genome shotgun (WGS) entry which is preliminary data.</text>
</comment>
<dbReference type="Gene3D" id="3.90.350.10">
    <property type="entry name" value="Transposase Inhibitor Protein From Tn5, Chain A, domain 1"/>
    <property type="match status" value="1"/>
</dbReference>
<name>A0A7U7GCP5_9GAMM</name>
<evidence type="ECO:0000259" key="1">
    <source>
        <dbReference type="Pfam" id="PF01609"/>
    </source>
</evidence>
<dbReference type="GO" id="GO:0003677">
    <property type="term" value="F:DNA binding"/>
    <property type="evidence" value="ECO:0007669"/>
    <property type="project" value="InterPro"/>
</dbReference>
<gene>
    <name evidence="2" type="ORF">BN874_3190002</name>
</gene>
<proteinExistence type="predicted"/>